<accession>A0A1B7TER8</accession>
<dbReference type="InterPro" id="IPR057756">
    <property type="entry name" value="PI3-kinase_type3/VPS34_cat"/>
</dbReference>
<name>A0A1B7TER8_9ASCO</name>
<gene>
    <name evidence="4" type="ORF">HANVADRAFT_52535</name>
</gene>
<protein>
    <recommendedName>
        <fullName evidence="3">PI3K/PI4K catalytic domain-containing protein</fullName>
    </recommendedName>
</protein>
<dbReference type="Proteomes" id="UP000092321">
    <property type="component" value="Unassembled WGS sequence"/>
</dbReference>
<keyword evidence="2" id="KW-0418">Kinase</keyword>
<dbReference type="GO" id="GO:0005768">
    <property type="term" value="C:endosome"/>
    <property type="evidence" value="ECO:0007669"/>
    <property type="project" value="TreeGrafter"/>
</dbReference>
<dbReference type="PROSITE" id="PS50290">
    <property type="entry name" value="PI3_4_KINASE_3"/>
    <property type="match status" value="1"/>
</dbReference>
<evidence type="ECO:0000313" key="4">
    <source>
        <dbReference type="EMBL" id="OBA27242.1"/>
    </source>
</evidence>
<dbReference type="InterPro" id="IPR015433">
    <property type="entry name" value="PI3/4_kinase"/>
</dbReference>
<reference evidence="5" key="1">
    <citation type="journal article" date="2016" name="Proc. Natl. Acad. Sci. U.S.A.">
        <title>Comparative genomics of biotechnologically important yeasts.</title>
        <authorList>
            <person name="Riley R."/>
            <person name="Haridas S."/>
            <person name="Wolfe K.H."/>
            <person name="Lopes M.R."/>
            <person name="Hittinger C.T."/>
            <person name="Goeker M."/>
            <person name="Salamov A.A."/>
            <person name="Wisecaver J.H."/>
            <person name="Long T.M."/>
            <person name="Calvey C.H."/>
            <person name="Aerts A.L."/>
            <person name="Barry K.W."/>
            <person name="Choi C."/>
            <person name="Clum A."/>
            <person name="Coughlan A.Y."/>
            <person name="Deshpande S."/>
            <person name="Douglass A.P."/>
            <person name="Hanson S.J."/>
            <person name="Klenk H.-P."/>
            <person name="LaButti K.M."/>
            <person name="Lapidus A."/>
            <person name="Lindquist E.A."/>
            <person name="Lipzen A.M."/>
            <person name="Meier-Kolthoff J.P."/>
            <person name="Ohm R.A."/>
            <person name="Otillar R.P."/>
            <person name="Pangilinan J.L."/>
            <person name="Peng Y."/>
            <person name="Rokas A."/>
            <person name="Rosa C.A."/>
            <person name="Scheuner C."/>
            <person name="Sibirny A.A."/>
            <person name="Slot J.C."/>
            <person name="Stielow J.B."/>
            <person name="Sun H."/>
            <person name="Kurtzman C.P."/>
            <person name="Blackwell M."/>
            <person name="Grigoriev I.V."/>
            <person name="Jeffries T.W."/>
        </authorList>
    </citation>
    <scope>NUCLEOTIDE SEQUENCE [LARGE SCALE GENOMIC DNA]</scope>
    <source>
        <strain evidence="5">NRRL Y-1626</strain>
    </source>
</reference>
<dbReference type="EMBL" id="LXPE01000010">
    <property type="protein sequence ID" value="OBA27242.1"/>
    <property type="molecule type" value="Genomic_DNA"/>
</dbReference>
<organism evidence="4 5">
    <name type="scientific">Hanseniaspora valbyensis NRRL Y-1626</name>
    <dbReference type="NCBI Taxonomy" id="766949"/>
    <lineage>
        <taxon>Eukaryota</taxon>
        <taxon>Fungi</taxon>
        <taxon>Dikarya</taxon>
        <taxon>Ascomycota</taxon>
        <taxon>Saccharomycotina</taxon>
        <taxon>Saccharomycetes</taxon>
        <taxon>Saccharomycodales</taxon>
        <taxon>Saccharomycodaceae</taxon>
        <taxon>Hanseniaspora</taxon>
    </lineage>
</organism>
<sequence length="1046" mass="122013">MSPNTVKGNVDFKIQDNNSNGIQKINFLESKNVHNKLRLTIKKLSFHNSNQLNGYTDLSVQLVEYTSDYVLREITNPLNFTIDSKNENEELDIEIPFFIDNIFSKDFKILLKITNYFKNKEENNSKTYTLLINVSEGKVNTLAQGLRLFKFDDFGRNTLLYNNVINKINENLDVKKYSLAYLNKLLLNVLDNLEEYMSFNDIEKGANFLLLSFPKYEYPIVINDKLKVDNSQFYNKPKLENFSQLQQVPLQRLNNNSNTNNNNNNGNLTEFIKIGKVFNQLRFNDPLQYDNIRNPIEEKKQMILRKKPYKNNSKKPINELEPGYLTKLILERLVDATKYNYNSETTDSSIDNNNQSINLFDDIISTTVNKYDMSDLNWLSIYTFQDLHQVLQENNKEHNSFRSKLIWGFRKYILNKLDSDGSGMLTILSNINWNDLILLPDTFLLRRARDLDIFYKNIEPIFEGYDFKKVSVEILLQLLRFKTSYIQDSIFQDCIYYNEENTEEMRSCIHSQLQQFLHENLTVKVIENLKLKDFQLYLLHVVEGICWDYKNVEYFAIEFDDEDQEEEEDDDDAQELEEEQTINGNKFTVPKSITLSDPSIIKVLSPLSNFLLSKGLDMFVEIGNYLYWYLKVQLLYSNKIQELIDSYEFELTGDEKTILSLQKEFISKIDSVNQTMKTYVIGSIKNMSKQEYLEYLINKDLNSFIKIENQKNNFLRLPILPNYKIIKINSNNCKMFKSSLQPIKLSFILEELSSNTIREYSVIYKNGDDLKQDQLISNIIKIMDSLLLEENVNLNIKTYDILPMGLNMGMIEFIESDTVSNILSNDSSIKNFLRKKQEKVDPSGSEITNVFIKSTAAYSVITYLLGIGDRHLENLLITPKGEFFHADFGYILGNDPKLFPPLMKLPPQIVEGFGGTKDNNAKYDEFRGYCFVCFLILRRNSSLLIDLFKFIDLNSIPIAMRTATKGKSNALEITNNTNNVDQNNNTNNNNLNIVKNDYNKFIEKFQLEMSEDDAILYLQNLINTSINALLPLVIDHLHNLAQYWRN</sequence>
<dbReference type="CDD" id="cd00896">
    <property type="entry name" value="PI3Kc_III"/>
    <property type="match status" value="1"/>
</dbReference>
<dbReference type="SUPFAM" id="SSF56112">
    <property type="entry name" value="Protein kinase-like (PK-like)"/>
    <property type="match status" value="1"/>
</dbReference>
<dbReference type="PROSITE" id="PS00916">
    <property type="entry name" value="PI3_4_KINASE_2"/>
    <property type="match status" value="1"/>
</dbReference>
<dbReference type="InterPro" id="IPR018936">
    <property type="entry name" value="PI3/4_kinase_CS"/>
</dbReference>
<dbReference type="GO" id="GO:0048015">
    <property type="term" value="P:phosphatidylinositol-mediated signaling"/>
    <property type="evidence" value="ECO:0007669"/>
    <property type="project" value="TreeGrafter"/>
</dbReference>
<keyword evidence="1" id="KW-0808">Transferase</keyword>
<evidence type="ECO:0000256" key="2">
    <source>
        <dbReference type="ARBA" id="ARBA00022777"/>
    </source>
</evidence>
<dbReference type="AlphaFoldDB" id="A0A1B7TER8"/>
<dbReference type="InterPro" id="IPR042236">
    <property type="entry name" value="PI3K_accessory_sf"/>
</dbReference>
<proteinExistence type="predicted"/>
<dbReference type="GO" id="GO:0000045">
    <property type="term" value="P:autophagosome assembly"/>
    <property type="evidence" value="ECO:0007669"/>
    <property type="project" value="TreeGrafter"/>
</dbReference>
<dbReference type="OrthoDB" id="67688at2759"/>
<dbReference type="InterPro" id="IPR000403">
    <property type="entry name" value="PI3/4_kinase_cat_dom"/>
</dbReference>
<dbReference type="GO" id="GO:0006897">
    <property type="term" value="P:endocytosis"/>
    <property type="evidence" value="ECO:0007669"/>
    <property type="project" value="TreeGrafter"/>
</dbReference>
<dbReference type="Pfam" id="PF00454">
    <property type="entry name" value="PI3_PI4_kinase"/>
    <property type="match status" value="1"/>
</dbReference>
<dbReference type="SMART" id="SM00146">
    <property type="entry name" value="PI3Kc"/>
    <property type="match status" value="1"/>
</dbReference>
<evidence type="ECO:0000259" key="3">
    <source>
        <dbReference type="PROSITE" id="PS50290"/>
    </source>
</evidence>
<dbReference type="Gene3D" id="3.30.1010.10">
    <property type="entry name" value="Phosphatidylinositol 3-kinase Catalytic Subunit, Chain A, domain 4"/>
    <property type="match status" value="1"/>
</dbReference>
<dbReference type="GO" id="GO:0034271">
    <property type="term" value="C:phosphatidylinositol 3-kinase complex, class III, type I"/>
    <property type="evidence" value="ECO:0007669"/>
    <property type="project" value="TreeGrafter"/>
</dbReference>
<dbReference type="Gene3D" id="1.25.40.70">
    <property type="entry name" value="Phosphatidylinositol 3-kinase, accessory domain (PIK)"/>
    <property type="match status" value="1"/>
</dbReference>
<dbReference type="GO" id="GO:0016303">
    <property type="term" value="F:1-phosphatidylinositol-3-kinase activity"/>
    <property type="evidence" value="ECO:0007669"/>
    <property type="project" value="UniProtKB-UniRule"/>
</dbReference>
<keyword evidence="5" id="KW-1185">Reference proteome</keyword>
<dbReference type="Gene3D" id="1.10.1070.11">
    <property type="entry name" value="Phosphatidylinositol 3-/4-kinase, catalytic domain"/>
    <property type="match status" value="1"/>
</dbReference>
<evidence type="ECO:0000256" key="1">
    <source>
        <dbReference type="ARBA" id="ARBA00022679"/>
    </source>
</evidence>
<dbReference type="PANTHER" id="PTHR10048:SF7">
    <property type="entry name" value="PHOSPHATIDYLINOSITOL 3-KINASE CATALYTIC SUBUNIT TYPE 3"/>
    <property type="match status" value="1"/>
</dbReference>
<dbReference type="InterPro" id="IPR011009">
    <property type="entry name" value="Kinase-like_dom_sf"/>
</dbReference>
<feature type="domain" description="PI3K/PI4K catalytic" evidence="3">
    <location>
        <begin position="729"/>
        <end position="1030"/>
    </location>
</feature>
<dbReference type="PANTHER" id="PTHR10048">
    <property type="entry name" value="PHOSPHATIDYLINOSITOL KINASE"/>
    <property type="match status" value="1"/>
</dbReference>
<dbReference type="InterPro" id="IPR036940">
    <property type="entry name" value="PI3/4_kinase_cat_sf"/>
</dbReference>
<dbReference type="GO" id="GO:0005777">
    <property type="term" value="C:peroxisome"/>
    <property type="evidence" value="ECO:0007669"/>
    <property type="project" value="TreeGrafter"/>
</dbReference>
<evidence type="ECO:0000313" key="5">
    <source>
        <dbReference type="Proteomes" id="UP000092321"/>
    </source>
</evidence>
<dbReference type="GO" id="GO:0034272">
    <property type="term" value="C:phosphatidylinositol 3-kinase complex, class III, type II"/>
    <property type="evidence" value="ECO:0007669"/>
    <property type="project" value="TreeGrafter"/>
</dbReference>
<comment type="caution">
    <text evidence="4">The sequence shown here is derived from an EMBL/GenBank/DDBJ whole genome shotgun (WGS) entry which is preliminary data.</text>
</comment>
<dbReference type="GO" id="GO:0005524">
    <property type="term" value="F:ATP binding"/>
    <property type="evidence" value="ECO:0007669"/>
    <property type="project" value="UniProtKB-UniRule"/>
</dbReference>
<dbReference type="GO" id="GO:0000407">
    <property type="term" value="C:phagophore assembly site"/>
    <property type="evidence" value="ECO:0007669"/>
    <property type="project" value="TreeGrafter"/>
</dbReference>